<comment type="catalytic activity">
    <reaction evidence="1 11">
        <text>a phosphate monoester + H2O = an alcohol + phosphate</text>
        <dbReference type="Rhea" id="RHEA:15017"/>
        <dbReference type="ChEBI" id="CHEBI:15377"/>
        <dbReference type="ChEBI" id="CHEBI:30879"/>
        <dbReference type="ChEBI" id="CHEBI:43474"/>
        <dbReference type="ChEBI" id="CHEBI:67140"/>
        <dbReference type="EC" id="3.1.3.2"/>
    </reaction>
</comment>
<dbReference type="Pfam" id="PF00149">
    <property type="entry name" value="Metallophos"/>
    <property type="match status" value="1"/>
</dbReference>
<dbReference type="FunFam" id="2.60.40.380:FF:000001">
    <property type="entry name" value="Fe(3+)-Zn(2+) purple acid phosphatase"/>
    <property type="match status" value="1"/>
</dbReference>
<evidence type="ECO:0000256" key="11">
    <source>
        <dbReference type="RuleBase" id="RU361203"/>
    </source>
</evidence>
<dbReference type="Pfam" id="PF16656">
    <property type="entry name" value="Pur_ac_phosph_N"/>
    <property type="match status" value="1"/>
</dbReference>
<comment type="similarity">
    <text evidence="4 11">Belongs to the metallophosphoesterase superfamily. Purple acid phosphatase family.</text>
</comment>
<evidence type="ECO:0000313" key="16">
    <source>
        <dbReference type="Proteomes" id="UP000634136"/>
    </source>
</evidence>
<evidence type="ECO:0000256" key="1">
    <source>
        <dbReference type="ARBA" id="ARBA00000032"/>
    </source>
</evidence>
<dbReference type="GO" id="GO:0003993">
    <property type="term" value="F:acid phosphatase activity"/>
    <property type="evidence" value="ECO:0007669"/>
    <property type="project" value="UniProtKB-EC"/>
</dbReference>
<sequence>MAKCSPLIIFLLLLHFLCFSLQSQANEFSRQPPRPLILTTNKRSDSEPQQVHISLVGKEHMRVSWITADKHVASVVEYGTEAGKYSGKATGETTQYHYFLYRSGTIHHVKIGPLRPNTTYFYRCGGSGPEFSFKTPPSQLPIEFVVVGDLGQTEWTKSTLEHVDRKEYDVFLLPGDLSYADGQQPLWDSFGRLVEGSASRRPWMVTQGNHEVESFPILHLPEPFKAYNARWPMPFQESNSTSNLYYSFDLPSTHLIMLASYTDFDAHSDQYKWLRSDLASIDRLRTPWVIALLHAPWYNTNLAHQGEGESMRQAVEQLLYEARVDLVFAGHVHAYERFTRIYDNKADSCGPMYVTIGDGGNREGLALLFKEPPSPLSVYREPSFGHGRLRIVNETHAQWSWHRNNDSDSVVADDVWIQSLTSSQACFKNTSSPPHDEF</sequence>
<comment type="cofactor">
    <cofactor evidence="2">
        <name>Zn(2+)</name>
        <dbReference type="ChEBI" id="CHEBI:29105"/>
    </cofactor>
</comment>
<feature type="signal peptide" evidence="11">
    <location>
        <begin position="1"/>
        <end position="25"/>
    </location>
</feature>
<dbReference type="InterPro" id="IPR041792">
    <property type="entry name" value="MPP_PAP"/>
</dbReference>
<dbReference type="OrthoDB" id="45007at2759"/>
<evidence type="ECO:0000313" key="15">
    <source>
        <dbReference type="EMBL" id="KAF7818776.1"/>
    </source>
</evidence>
<evidence type="ECO:0000256" key="6">
    <source>
        <dbReference type="ARBA" id="ARBA00022729"/>
    </source>
</evidence>
<dbReference type="Proteomes" id="UP000634136">
    <property type="component" value="Unassembled WGS sequence"/>
</dbReference>
<name>A0A834TCS9_9FABA</name>
<dbReference type="SUPFAM" id="SSF56300">
    <property type="entry name" value="Metallo-dependent phosphatases"/>
    <property type="match status" value="1"/>
</dbReference>
<evidence type="ECO:0000256" key="5">
    <source>
        <dbReference type="ARBA" id="ARBA00022723"/>
    </source>
</evidence>
<dbReference type="CDD" id="cd00839">
    <property type="entry name" value="MPP_PAPs"/>
    <property type="match status" value="1"/>
</dbReference>
<dbReference type="InterPro" id="IPR003961">
    <property type="entry name" value="FN3_dom"/>
</dbReference>
<dbReference type="InterPro" id="IPR025733">
    <property type="entry name" value="PAPs_C"/>
</dbReference>
<evidence type="ECO:0000259" key="12">
    <source>
        <dbReference type="Pfam" id="PF00149"/>
    </source>
</evidence>
<evidence type="ECO:0000256" key="3">
    <source>
        <dbReference type="ARBA" id="ARBA00001962"/>
    </source>
</evidence>
<dbReference type="InterPro" id="IPR029052">
    <property type="entry name" value="Metallo-depent_PP-like"/>
</dbReference>
<evidence type="ECO:0000256" key="9">
    <source>
        <dbReference type="ARBA" id="ARBA00023004"/>
    </source>
</evidence>
<keyword evidence="8" id="KW-0862">Zinc</keyword>
<gene>
    <name evidence="15" type="ORF">G2W53_024231</name>
</gene>
<evidence type="ECO:0000256" key="4">
    <source>
        <dbReference type="ARBA" id="ARBA00008723"/>
    </source>
</evidence>
<dbReference type="SUPFAM" id="SSF49363">
    <property type="entry name" value="Purple acid phosphatase, N-terminal domain"/>
    <property type="match status" value="1"/>
</dbReference>
<reference evidence="15" key="1">
    <citation type="submission" date="2020-09" db="EMBL/GenBank/DDBJ databases">
        <title>Genome-Enabled Discovery of Anthraquinone Biosynthesis in Senna tora.</title>
        <authorList>
            <person name="Kang S.-H."/>
            <person name="Pandey R.P."/>
            <person name="Lee C.-M."/>
            <person name="Sim J.-S."/>
            <person name="Jeong J.-T."/>
            <person name="Choi B.-S."/>
            <person name="Jung M."/>
            <person name="Ginzburg D."/>
            <person name="Zhao K."/>
            <person name="Won S.Y."/>
            <person name="Oh T.-J."/>
            <person name="Yu Y."/>
            <person name="Kim N.-H."/>
            <person name="Lee O.R."/>
            <person name="Lee T.-H."/>
            <person name="Bashyal P."/>
            <person name="Kim T.-S."/>
            <person name="Lee W.-H."/>
            <person name="Kawkins C."/>
            <person name="Kim C.-K."/>
            <person name="Kim J.S."/>
            <person name="Ahn B.O."/>
            <person name="Rhee S.Y."/>
            <person name="Sohng J.K."/>
        </authorList>
    </citation>
    <scope>NUCLEOTIDE SEQUENCE</scope>
    <source>
        <tissue evidence="15">Leaf</tissue>
    </source>
</reference>
<dbReference type="Gene3D" id="2.60.40.380">
    <property type="entry name" value="Purple acid phosphatase-like, N-terminal"/>
    <property type="match status" value="1"/>
</dbReference>
<comment type="cofactor">
    <cofactor evidence="3">
        <name>Fe cation</name>
        <dbReference type="ChEBI" id="CHEBI:24875"/>
    </cofactor>
</comment>
<dbReference type="EC" id="3.1.3.2" evidence="11"/>
<dbReference type="InterPro" id="IPR039331">
    <property type="entry name" value="PAPs-like"/>
</dbReference>
<keyword evidence="5" id="KW-0479">Metal-binding</keyword>
<evidence type="ECO:0000256" key="10">
    <source>
        <dbReference type="ARBA" id="ARBA00023180"/>
    </source>
</evidence>
<organism evidence="15 16">
    <name type="scientific">Senna tora</name>
    <dbReference type="NCBI Taxonomy" id="362788"/>
    <lineage>
        <taxon>Eukaryota</taxon>
        <taxon>Viridiplantae</taxon>
        <taxon>Streptophyta</taxon>
        <taxon>Embryophyta</taxon>
        <taxon>Tracheophyta</taxon>
        <taxon>Spermatophyta</taxon>
        <taxon>Magnoliopsida</taxon>
        <taxon>eudicotyledons</taxon>
        <taxon>Gunneridae</taxon>
        <taxon>Pentapetalae</taxon>
        <taxon>rosids</taxon>
        <taxon>fabids</taxon>
        <taxon>Fabales</taxon>
        <taxon>Fabaceae</taxon>
        <taxon>Caesalpinioideae</taxon>
        <taxon>Cassia clade</taxon>
        <taxon>Senna</taxon>
    </lineage>
</organism>
<evidence type="ECO:0000256" key="2">
    <source>
        <dbReference type="ARBA" id="ARBA00001947"/>
    </source>
</evidence>
<comment type="caution">
    <text evidence="15">The sequence shown here is derived from an EMBL/GenBank/DDBJ whole genome shotgun (WGS) entry which is preliminary data.</text>
</comment>
<proteinExistence type="inferred from homology"/>
<dbReference type="Gene3D" id="3.60.21.10">
    <property type="match status" value="1"/>
</dbReference>
<dbReference type="PANTHER" id="PTHR22953:SF7">
    <property type="entry name" value="PURPLE ACID PHOSPHATASE 22"/>
    <property type="match status" value="1"/>
</dbReference>
<dbReference type="InterPro" id="IPR008963">
    <property type="entry name" value="Purple_acid_Pase-like_N"/>
</dbReference>
<dbReference type="PANTHER" id="PTHR22953">
    <property type="entry name" value="ACID PHOSPHATASE RELATED"/>
    <property type="match status" value="1"/>
</dbReference>
<evidence type="ECO:0000256" key="7">
    <source>
        <dbReference type="ARBA" id="ARBA00022801"/>
    </source>
</evidence>
<dbReference type="GO" id="GO:0046872">
    <property type="term" value="F:metal ion binding"/>
    <property type="evidence" value="ECO:0007669"/>
    <property type="project" value="UniProtKB-KW"/>
</dbReference>
<keyword evidence="16" id="KW-1185">Reference proteome</keyword>
<evidence type="ECO:0000259" key="13">
    <source>
        <dbReference type="Pfam" id="PF14008"/>
    </source>
</evidence>
<dbReference type="CDD" id="cd00063">
    <property type="entry name" value="FN3"/>
    <property type="match status" value="1"/>
</dbReference>
<dbReference type="InterPro" id="IPR015914">
    <property type="entry name" value="PAPs_N"/>
</dbReference>
<evidence type="ECO:0000259" key="14">
    <source>
        <dbReference type="Pfam" id="PF16656"/>
    </source>
</evidence>
<dbReference type="Pfam" id="PF14008">
    <property type="entry name" value="Metallophos_C"/>
    <property type="match status" value="1"/>
</dbReference>
<keyword evidence="10" id="KW-0325">Glycoprotein</keyword>
<dbReference type="AlphaFoldDB" id="A0A834TCS9"/>
<feature type="domain" description="Purple acid phosphatase C-terminal" evidence="13">
    <location>
        <begin position="350"/>
        <end position="413"/>
    </location>
</feature>
<accession>A0A834TCS9</accession>
<evidence type="ECO:0000256" key="8">
    <source>
        <dbReference type="ARBA" id="ARBA00022833"/>
    </source>
</evidence>
<feature type="domain" description="Calcineurin-like phosphoesterase" evidence="12">
    <location>
        <begin position="144"/>
        <end position="335"/>
    </location>
</feature>
<dbReference type="InterPro" id="IPR004843">
    <property type="entry name" value="Calcineurin-like_PHP"/>
</dbReference>
<protein>
    <recommendedName>
        <fullName evidence="11">Purple acid phosphatase</fullName>
        <ecNumber evidence="11">3.1.3.2</ecNumber>
    </recommendedName>
</protein>
<dbReference type="EMBL" id="JAAIUW010000008">
    <property type="protein sequence ID" value="KAF7818776.1"/>
    <property type="molecule type" value="Genomic_DNA"/>
</dbReference>
<keyword evidence="6 11" id="KW-0732">Signal</keyword>
<keyword evidence="9" id="KW-0408">Iron</keyword>
<keyword evidence="7 11" id="KW-0378">Hydrolase</keyword>
<feature type="chain" id="PRO_5033101671" description="Purple acid phosphatase" evidence="11">
    <location>
        <begin position="26"/>
        <end position="438"/>
    </location>
</feature>
<feature type="domain" description="Purple acid phosphatase N-terminal" evidence="14">
    <location>
        <begin position="48"/>
        <end position="135"/>
    </location>
</feature>